<evidence type="ECO:0000313" key="3">
    <source>
        <dbReference type="Proteomes" id="UP001302719"/>
    </source>
</evidence>
<organism evidence="2 3">
    <name type="scientific">Candidatus Nitrospira allomarina</name>
    <dbReference type="NCBI Taxonomy" id="3020900"/>
    <lineage>
        <taxon>Bacteria</taxon>
        <taxon>Pseudomonadati</taxon>
        <taxon>Nitrospirota</taxon>
        <taxon>Nitrospiria</taxon>
        <taxon>Nitrospirales</taxon>
        <taxon>Nitrospiraceae</taxon>
        <taxon>Nitrospira</taxon>
    </lineage>
</organism>
<gene>
    <name evidence="2" type="ORF">PP769_12940</name>
</gene>
<dbReference type="Pfam" id="PF13462">
    <property type="entry name" value="Thioredoxin_4"/>
    <property type="match status" value="1"/>
</dbReference>
<dbReference type="PANTHER" id="PTHR35891">
    <property type="entry name" value="THIOL:DISULFIDE INTERCHANGE PROTEIN DSBA"/>
    <property type="match status" value="1"/>
</dbReference>
<dbReference type="Gene3D" id="3.40.30.10">
    <property type="entry name" value="Glutaredoxin"/>
    <property type="match status" value="1"/>
</dbReference>
<evidence type="ECO:0000259" key="1">
    <source>
        <dbReference type="Pfam" id="PF13462"/>
    </source>
</evidence>
<dbReference type="EMBL" id="CP116967">
    <property type="protein sequence ID" value="WNM56881.1"/>
    <property type="molecule type" value="Genomic_DNA"/>
</dbReference>
<evidence type="ECO:0000313" key="2">
    <source>
        <dbReference type="EMBL" id="WNM56881.1"/>
    </source>
</evidence>
<protein>
    <submittedName>
        <fullName evidence="2">Thioredoxin domain-containing protein</fullName>
    </submittedName>
</protein>
<feature type="domain" description="Thioredoxin-like fold" evidence="1">
    <location>
        <begin position="46"/>
        <end position="202"/>
    </location>
</feature>
<dbReference type="RefSeq" id="WP_312640749.1">
    <property type="nucleotide sequence ID" value="NZ_CP116967.1"/>
</dbReference>
<proteinExistence type="predicted"/>
<dbReference type="Proteomes" id="UP001302719">
    <property type="component" value="Chromosome"/>
</dbReference>
<dbReference type="KEGG" id="nall:PP769_12940"/>
<dbReference type="InterPro" id="IPR036249">
    <property type="entry name" value="Thioredoxin-like_sf"/>
</dbReference>
<dbReference type="AlphaFoldDB" id="A0AA96JVG1"/>
<dbReference type="InterPro" id="IPR050824">
    <property type="entry name" value="Thiol_disulfide_DsbA"/>
</dbReference>
<accession>A0AA96JVG1</accession>
<keyword evidence="3" id="KW-1185">Reference proteome</keyword>
<name>A0AA96JVG1_9BACT</name>
<dbReference type="SUPFAM" id="SSF52833">
    <property type="entry name" value="Thioredoxin-like"/>
    <property type="match status" value="1"/>
</dbReference>
<reference evidence="2 3" key="1">
    <citation type="submission" date="2023-01" db="EMBL/GenBank/DDBJ databases">
        <title>Cultivation and genomic characterization of new, ubiquitous marine nitrite-oxidizing bacteria from the Nitrospirales.</title>
        <authorList>
            <person name="Mueller A.J."/>
            <person name="Daebeler A."/>
            <person name="Herbold C.W."/>
            <person name="Kirkegaard R.H."/>
            <person name="Daims H."/>
        </authorList>
    </citation>
    <scope>NUCLEOTIDE SEQUENCE [LARGE SCALE GENOMIC DNA]</scope>
    <source>
        <strain evidence="2 3">VA</strain>
    </source>
</reference>
<dbReference type="PANTHER" id="PTHR35891:SF3">
    <property type="entry name" value="THIOL:DISULFIDE INTERCHANGE PROTEIN DSBL"/>
    <property type="match status" value="1"/>
</dbReference>
<sequence length="211" mass="23586">MKSGQTQKSRIIGGILLISLLGWANVALSKIQGEYELMEGEPSQHEAGKVILFEFADFYCSHCHMFERVVGTKLKKEFGDKLEIRMVGFPVIPGKLPTAFEMYNQAVTMGKGPEMKQLLFQSIHEKDIQVFDKTMRSLLLKEIGLDPTEFETGLASGKPFKTLAKGRTWGERIKVTHTPTVLLDGNIRVANLTAENLKTVIESILNQDSKS</sequence>
<dbReference type="InterPro" id="IPR012336">
    <property type="entry name" value="Thioredoxin-like_fold"/>
</dbReference>